<feature type="compositionally biased region" description="Gly residues" evidence="1">
    <location>
        <begin position="520"/>
        <end position="529"/>
    </location>
</feature>
<sequence>MPHVKFPSLGRKARPPSGEIDVDVDAPNVSVEGPDVDVEGPEVKGKMKSPKFKGPDFHMPHVKFPSLGRKARPPSGEIDVDVDAPNVSVEGPDVEGPEVKGKMKSPKFKGPDFHMPHVKFPSLGRKARPPSGEIDVDVDAPNVSVEGPDVEGPEVKGKMKSPKFKGPDFHMPHMKFPSFGRKARPPSGEIDVDVEGPDARIEGPDVTGPEARGGISGKFTGPKFKGPKFGLEAKGHDLDANIDLPEGEVRGPSADLEGPDVDIQGPHTEGSWKFKGPDFNFKKPKFGFSSKSPELNGEGDLPEAHVKGPDVNINGTGELEGPHAKGGLSGRFDAPKFKGPSFGFSSKRPKGDLESPDAELSGPDAPDVDVEGSRGGIHIPRFRFGAKKPSTDADVDVAVGEVHAPDAEINSPDWRTDVDAPEVKGRASGRFGKVKGFKGPKFGGLKVSGKGGDVDTDVDYPEGSSPNADFEGSDVRVRGPKAKGGFSYRIRTLKDELKDAAQAVKEGLTGVSDEIKGGGRTEGWYGGTLSGNLQSPEGDASAARPLAIPDVSGEGSVKTYRRPEASLSAPDASAEGAAEGYSTSVTIKSSPSRFRSSKHLTVGGQDTKTTYVSTITKTTKTVLVDVEAQGKAAEEGASDLLADIQGTLAAGSDSKVSASASSEGVDVRLKGPE</sequence>
<organism>
    <name type="scientific">Branchiostoma floridae</name>
    <name type="common">Florida lancelet</name>
    <name type="synonym">Amphioxus</name>
    <dbReference type="NCBI Taxonomy" id="7739"/>
    <lineage>
        <taxon>Eukaryota</taxon>
        <taxon>Metazoa</taxon>
        <taxon>Chordata</taxon>
        <taxon>Cephalochordata</taxon>
        <taxon>Leptocardii</taxon>
        <taxon>Amphioxiformes</taxon>
        <taxon>Branchiostomatidae</taxon>
        <taxon>Branchiostoma</taxon>
    </lineage>
</organism>
<reference evidence="2" key="1">
    <citation type="journal article" date="2008" name="Nature">
        <title>The amphioxus genome and the evolution of the chordate karyotype.</title>
        <authorList>
            <consortium name="US DOE Joint Genome Institute (JGI-PGF)"/>
            <person name="Putnam N.H."/>
            <person name="Butts T."/>
            <person name="Ferrier D.E.K."/>
            <person name="Furlong R.F."/>
            <person name="Hellsten U."/>
            <person name="Kawashima T."/>
            <person name="Robinson-Rechavi M."/>
            <person name="Shoguchi E."/>
            <person name="Terry A."/>
            <person name="Yu J.-K."/>
            <person name="Benito-Gutierrez E.L."/>
            <person name="Dubchak I."/>
            <person name="Garcia-Fernandez J."/>
            <person name="Gibson-Brown J.J."/>
            <person name="Grigoriev I.V."/>
            <person name="Horton A.C."/>
            <person name="de Jong P.J."/>
            <person name="Jurka J."/>
            <person name="Kapitonov V.V."/>
            <person name="Kohara Y."/>
            <person name="Kuroki Y."/>
            <person name="Lindquist E."/>
            <person name="Lucas S."/>
            <person name="Osoegawa K."/>
            <person name="Pennacchio L.A."/>
            <person name="Salamov A.A."/>
            <person name="Satou Y."/>
            <person name="Sauka-Spengler T."/>
            <person name="Schmutz J."/>
            <person name="Shin-I T."/>
            <person name="Toyoda A."/>
            <person name="Bronner-Fraser M."/>
            <person name="Fujiyama A."/>
            <person name="Holland L.Z."/>
            <person name="Holland P.W.H."/>
            <person name="Satoh N."/>
            <person name="Rokhsar D.S."/>
        </authorList>
    </citation>
    <scope>NUCLEOTIDE SEQUENCE [LARGE SCALE GENOMIC DNA]</scope>
    <source>
        <strain evidence="2">S238N-H82</strain>
        <tissue evidence="2">Testes</tissue>
    </source>
</reference>
<dbReference type="eggNOG" id="ENOG502QTQ3">
    <property type="taxonomic scope" value="Eukaryota"/>
</dbReference>
<feature type="region of interest" description="Disordered" evidence="1">
    <location>
        <begin position="511"/>
        <end position="580"/>
    </location>
</feature>
<dbReference type="InParanoid" id="C3YDK4"/>
<name>C3YDK4_BRAFL</name>
<dbReference type="EMBL" id="GG666503">
    <property type="protein sequence ID" value="EEN61815.1"/>
    <property type="molecule type" value="Genomic_DNA"/>
</dbReference>
<proteinExistence type="predicted"/>
<evidence type="ECO:0000313" key="2">
    <source>
        <dbReference type="EMBL" id="EEN61815.1"/>
    </source>
</evidence>
<feature type="region of interest" description="Disordered" evidence="1">
    <location>
        <begin position="445"/>
        <end position="477"/>
    </location>
</feature>
<feature type="compositionally biased region" description="Low complexity" evidence="1">
    <location>
        <begin position="651"/>
        <end position="662"/>
    </location>
</feature>
<protein>
    <submittedName>
        <fullName evidence="2">Uncharacterized protein</fullName>
    </submittedName>
</protein>
<dbReference type="AlphaFoldDB" id="C3YDK4"/>
<feature type="region of interest" description="Disordered" evidence="1">
    <location>
        <begin position="403"/>
        <end position="422"/>
    </location>
</feature>
<gene>
    <name evidence="2" type="ORF">BRAFLDRAFT_123848</name>
</gene>
<feature type="region of interest" description="Disordered" evidence="1">
    <location>
        <begin position="651"/>
        <end position="673"/>
    </location>
</feature>
<accession>C3YDK4</accession>
<feature type="region of interest" description="Disordered" evidence="1">
    <location>
        <begin position="242"/>
        <end position="374"/>
    </location>
</feature>
<evidence type="ECO:0000256" key="1">
    <source>
        <dbReference type="SAM" id="MobiDB-lite"/>
    </source>
</evidence>
<feature type="region of interest" description="Disordered" evidence="1">
    <location>
        <begin position="1"/>
        <end position="224"/>
    </location>
</feature>